<dbReference type="AlphaFoldDB" id="A0A2W5SLU0"/>
<dbReference type="EMBL" id="QFQP01000087">
    <property type="protein sequence ID" value="PZR03490.1"/>
    <property type="molecule type" value="Genomic_DNA"/>
</dbReference>
<dbReference type="Proteomes" id="UP000249061">
    <property type="component" value="Unassembled WGS sequence"/>
</dbReference>
<accession>A0A2W5SLU0</accession>
<proteinExistence type="predicted"/>
<evidence type="ECO:0000313" key="3">
    <source>
        <dbReference type="Proteomes" id="UP000249061"/>
    </source>
</evidence>
<feature type="region of interest" description="Disordered" evidence="1">
    <location>
        <begin position="1"/>
        <end position="46"/>
    </location>
</feature>
<name>A0A2W5SLU0_9BACT</name>
<sequence length="73" mass="7473">MSDQQRPLQSIPFLQTDRSATPTARQPTTPAPTGPGSHLLAAAAKAPIEMLPPPAVEAPAIDLAPTPAPAQQA</sequence>
<gene>
    <name evidence="2" type="ORF">DI536_35960</name>
</gene>
<protein>
    <submittedName>
        <fullName evidence="2">Uncharacterized protein</fullName>
    </submittedName>
</protein>
<feature type="compositionally biased region" description="Polar residues" evidence="1">
    <location>
        <begin position="1"/>
        <end position="19"/>
    </location>
</feature>
<evidence type="ECO:0000256" key="1">
    <source>
        <dbReference type="SAM" id="MobiDB-lite"/>
    </source>
</evidence>
<comment type="caution">
    <text evidence="2">The sequence shown here is derived from an EMBL/GenBank/DDBJ whole genome shotgun (WGS) entry which is preliminary data.</text>
</comment>
<organism evidence="2 3">
    <name type="scientific">Archangium gephyra</name>
    <dbReference type="NCBI Taxonomy" id="48"/>
    <lineage>
        <taxon>Bacteria</taxon>
        <taxon>Pseudomonadati</taxon>
        <taxon>Myxococcota</taxon>
        <taxon>Myxococcia</taxon>
        <taxon>Myxococcales</taxon>
        <taxon>Cystobacterineae</taxon>
        <taxon>Archangiaceae</taxon>
        <taxon>Archangium</taxon>
    </lineage>
</organism>
<evidence type="ECO:0000313" key="2">
    <source>
        <dbReference type="EMBL" id="PZR03490.1"/>
    </source>
</evidence>
<reference evidence="2 3" key="1">
    <citation type="submission" date="2017-08" db="EMBL/GenBank/DDBJ databases">
        <title>Infants hospitalized years apart are colonized by the same room-sourced microbial strains.</title>
        <authorList>
            <person name="Brooks B."/>
            <person name="Olm M.R."/>
            <person name="Firek B.A."/>
            <person name="Baker R."/>
            <person name="Thomas B.C."/>
            <person name="Morowitz M.J."/>
            <person name="Banfield J.F."/>
        </authorList>
    </citation>
    <scope>NUCLEOTIDE SEQUENCE [LARGE SCALE GENOMIC DNA]</scope>
    <source>
        <strain evidence="2">S2_003_000_R2_14</strain>
    </source>
</reference>
<feature type="non-terminal residue" evidence="2">
    <location>
        <position position="73"/>
    </location>
</feature>